<gene>
    <name evidence="1" type="ORF">D9611_005246</name>
</gene>
<dbReference type="AlphaFoldDB" id="A0A8H5C0U9"/>
<dbReference type="EMBL" id="JAACJK010000110">
    <property type="protein sequence ID" value="KAF5332596.1"/>
    <property type="molecule type" value="Genomic_DNA"/>
</dbReference>
<dbReference type="Proteomes" id="UP000541558">
    <property type="component" value="Unassembled WGS sequence"/>
</dbReference>
<keyword evidence="2" id="KW-1185">Reference proteome</keyword>
<reference evidence="1 2" key="1">
    <citation type="journal article" date="2020" name="ISME J.">
        <title>Uncovering the hidden diversity of litter-decomposition mechanisms in mushroom-forming fungi.</title>
        <authorList>
            <person name="Floudas D."/>
            <person name="Bentzer J."/>
            <person name="Ahren D."/>
            <person name="Johansson T."/>
            <person name="Persson P."/>
            <person name="Tunlid A."/>
        </authorList>
    </citation>
    <scope>NUCLEOTIDE SEQUENCE [LARGE SCALE GENOMIC DNA]</scope>
    <source>
        <strain evidence="1 2">CBS 175.51</strain>
    </source>
</reference>
<proteinExistence type="predicted"/>
<protein>
    <submittedName>
        <fullName evidence="1">Uncharacterized protein</fullName>
    </submittedName>
</protein>
<sequence length="167" mass="18053">MNEDLVDLVHQSFDTVLTRPSPGPSISVASTCDVAASAICGRSNVAQALAPCPSPPPLRPCNPTSNDVNTPAITTLASLGHECSQPQHLLARVHRRESNASWPPGAVRHHRLLHVQRPQPSRPPTTIASSASASHCRPREPQHVKHAMKFSCIGWFIVQNLAFLIAF</sequence>
<organism evidence="1 2">
    <name type="scientific">Ephemerocybe angulata</name>
    <dbReference type="NCBI Taxonomy" id="980116"/>
    <lineage>
        <taxon>Eukaryota</taxon>
        <taxon>Fungi</taxon>
        <taxon>Dikarya</taxon>
        <taxon>Basidiomycota</taxon>
        <taxon>Agaricomycotina</taxon>
        <taxon>Agaricomycetes</taxon>
        <taxon>Agaricomycetidae</taxon>
        <taxon>Agaricales</taxon>
        <taxon>Agaricineae</taxon>
        <taxon>Psathyrellaceae</taxon>
        <taxon>Ephemerocybe</taxon>
    </lineage>
</organism>
<comment type="caution">
    <text evidence="1">The sequence shown here is derived from an EMBL/GenBank/DDBJ whole genome shotgun (WGS) entry which is preliminary data.</text>
</comment>
<accession>A0A8H5C0U9</accession>
<evidence type="ECO:0000313" key="1">
    <source>
        <dbReference type="EMBL" id="KAF5332596.1"/>
    </source>
</evidence>
<evidence type="ECO:0000313" key="2">
    <source>
        <dbReference type="Proteomes" id="UP000541558"/>
    </source>
</evidence>
<name>A0A8H5C0U9_9AGAR</name>